<keyword evidence="3" id="KW-1185">Reference proteome</keyword>
<feature type="transmembrane region" description="Helical" evidence="1">
    <location>
        <begin position="71"/>
        <end position="94"/>
    </location>
</feature>
<dbReference type="EMBL" id="MZGT01000022">
    <property type="protein sequence ID" value="OPJ62615.1"/>
    <property type="molecule type" value="Genomic_DNA"/>
</dbReference>
<dbReference type="Pfam" id="PF13994">
    <property type="entry name" value="PgaD"/>
    <property type="match status" value="1"/>
</dbReference>
<evidence type="ECO:0000313" key="2">
    <source>
        <dbReference type="EMBL" id="OPJ62615.1"/>
    </source>
</evidence>
<evidence type="ECO:0008006" key="4">
    <source>
        <dbReference type="Google" id="ProtNLM"/>
    </source>
</evidence>
<keyword evidence="1" id="KW-0472">Membrane</keyword>
<reference evidence="2 3" key="1">
    <citation type="submission" date="2017-03" db="EMBL/GenBank/DDBJ databases">
        <title>Genome sequence of Clostridium chromiireducens DSM 23318.</title>
        <authorList>
            <person name="Poehlein A."/>
            <person name="Daniel R."/>
        </authorList>
    </citation>
    <scope>NUCLEOTIDE SEQUENCE [LARGE SCALE GENOMIC DNA]</scope>
    <source>
        <strain evidence="2 3">DSM 23318</strain>
    </source>
</reference>
<proteinExistence type="predicted"/>
<sequence length="141" mass="16861">MAHDDLDENIIDGKQKKKFKIIEWFFSVFGWSLMLGYLIQIIVSLVVWGFSLTNFYDKLFMIGNLENTIRIILATILISLILFIVMYGWGKYNFKRFAHLRRRKFPEDIKPEELAKYFNLSVEEIEKMQNDKKIELEKTII</sequence>
<evidence type="ECO:0000313" key="3">
    <source>
        <dbReference type="Proteomes" id="UP000191056"/>
    </source>
</evidence>
<name>A0A1V4IS30_9CLOT</name>
<feature type="transmembrane region" description="Helical" evidence="1">
    <location>
        <begin position="24"/>
        <end position="51"/>
    </location>
</feature>
<gene>
    <name evidence="2" type="ORF">CLCHR_19080</name>
</gene>
<dbReference type="Proteomes" id="UP000191056">
    <property type="component" value="Unassembled WGS sequence"/>
</dbReference>
<dbReference type="NCBIfam" id="TIGR03940">
    <property type="entry name" value="PGA_PgaD"/>
    <property type="match status" value="1"/>
</dbReference>
<protein>
    <recommendedName>
        <fullName evidence="4">Poly-beta-1,6-N-acetyl-D-glucosamine biosynthesis protein PgaD</fullName>
    </recommendedName>
</protein>
<accession>A0A1V4IS30</accession>
<evidence type="ECO:0000256" key="1">
    <source>
        <dbReference type="SAM" id="Phobius"/>
    </source>
</evidence>
<dbReference type="GO" id="GO:0043709">
    <property type="term" value="P:cell adhesion involved in single-species biofilm formation"/>
    <property type="evidence" value="ECO:0007669"/>
    <property type="project" value="InterPro"/>
</dbReference>
<keyword evidence="1" id="KW-1133">Transmembrane helix</keyword>
<dbReference type="OrthoDB" id="2084125at2"/>
<dbReference type="RefSeq" id="WP_079439470.1">
    <property type="nucleotide sequence ID" value="NZ_MZGT01000022.1"/>
</dbReference>
<dbReference type="InterPro" id="IPR023829">
    <property type="entry name" value="PGA_PgaD"/>
</dbReference>
<organism evidence="2 3">
    <name type="scientific">Clostridium chromiireducens</name>
    <dbReference type="NCBI Taxonomy" id="225345"/>
    <lineage>
        <taxon>Bacteria</taxon>
        <taxon>Bacillati</taxon>
        <taxon>Bacillota</taxon>
        <taxon>Clostridia</taxon>
        <taxon>Eubacteriales</taxon>
        <taxon>Clostridiaceae</taxon>
        <taxon>Clostridium</taxon>
    </lineage>
</organism>
<comment type="caution">
    <text evidence="2">The sequence shown here is derived from an EMBL/GenBank/DDBJ whole genome shotgun (WGS) entry which is preliminary data.</text>
</comment>
<keyword evidence="1" id="KW-0812">Transmembrane</keyword>
<dbReference type="AlphaFoldDB" id="A0A1V4IS30"/>
<dbReference type="STRING" id="225345.CLCHR_19080"/>